<dbReference type="CDD" id="cd17268">
    <property type="entry name" value="RMtype1_S_Ara36733I_TRD1-CR1_like"/>
    <property type="match status" value="1"/>
</dbReference>
<organism evidence="6 7">
    <name type="scientific">Flavobacterium limicola</name>
    <dbReference type="NCBI Taxonomy" id="180441"/>
    <lineage>
        <taxon>Bacteria</taxon>
        <taxon>Pseudomonadati</taxon>
        <taxon>Bacteroidota</taxon>
        <taxon>Flavobacteriia</taxon>
        <taxon>Flavobacteriales</taxon>
        <taxon>Flavobacteriaceae</taxon>
        <taxon>Flavobacterium</taxon>
    </lineage>
</organism>
<dbReference type="Pfam" id="PF01420">
    <property type="entry name" value="Methylase_S"/>
    <property type="match status" value="2"/>
</dbReference>
<evidence type="ECO:0000313" key="7">
    <source>
        <dbReference type="Proteomes" id="UP000280091"/>
    </source>
</evidence>
<dbReference type="EMBL" id="RBXA01000002">
    <property type="protein sequence ID" value="RKS93836.1"/>
    <property type="molecule type" value="Genomic_DNA"/>
</dbReference>
<comment type="similarity">
    <text evidence="1">Belongs to the type-I restriction system S methylase family.</text>
</comment>
<dbReference type="SUPFAM" id="SSF116734">
    <property type="entry name" value="DNA methylase specificity domain"/>
    <property type="match status" value="2"/>
</dbReference>
<feature type="coiled-coil region" evidence="4">
    <location>
        <begin position="376"/>
        <end position="410"/>
    </location>
</feature>
<feature type="domain" description="Type I restriction modification DNA specificity" evidence="5">
    <location>
        <begin position="236"/>
        <end position="396"/>
    </location>
</feature>
<dbReference type="InterPro" id="IPR000055">
    <property type="entry name" value="Restrct_endonuc_typeI_TRD"/>
</dbReference>
<comment type="caution">
    <text evidence="6">The sequence shown here is derived from an EMBL/GenBank/DDBJ whole genome shotgun (WGS) entry which is preliminary data.</text>
</comment>
<dbReference type="OrthoDB" id="667970at2"/>
<dbReference type="Proteomes" id="UP000280091">
    <property type="component" value="Unassembled WGS sequence"/>
</dbReference>
<proteinExistence type="inferred from homology"/>
<dbReference type="PANTHER" id="PTHR30408">
    <property type="entry name" value="TYPE-1 RESTRICTION ENZYME ECOKI SPECIFICITY PROTEIN"/>
    <property type="match status" value="1"/>
</dbReference>
<accession>A0A495S3T0</accession>
<dbReference type="PANTHER" id="PTHR30408:SF12">
    <property type="entry name" value="TYPE I RESTRICTION ENZYME MJAVIII SPECIFICITY SUBUNIT"/>
    <property type="match status" value="1"/>
</dbReference>
<dbReference type="InterPro" id="IPR052021">
    <property type="entry name" value="Type-I_RS_S_subunit"/>
</dbReference>
<keyword evidence="2" id="KW-0680">Restriction system</keyword>
<dbReference type="InterPro" id="IPR044946">
    <property type="entry name" value="Restrct_endonuc_typeI_TRD_sf"/>
</dbReference>
<evidence type="ECO:0000256" key="3">
    <source>
        <dbReference type="ARBA" id="ARBA00023125"/>
    </source>
</evidence>
<dbReference type="GO" id="GO:0003677">
    <property type="term" value="F:DNA binding"/>
    <property type="evidence" value="ECO:0007669"/>
    <property type="project" value="UniProtKB-KW"/>
</dbReference>
<evidence type="ECO:0000259" key="5">
    <source>
        <dbReference type="Pfam" id="PF01420"/>
    </source>
</evidence>
<dbReference type="Gene3D" id="3.90.220.20">
    <property type="entry name" value="DNA methylase specificity domains"/>
    <property type="match status" value="2"/>
</dbReference>
<evidence type="ECO:0000256" key="2">
    <source>
        <dbReference type="ARBA" id="ARBA00022747"/>
    </source>
</evidence>
<reference evidence="6 7" key="1">
    <citation type="submission" date="2018-10" db="EMBL/GenBank/DDBJ databases">
        <title>Genomic Encyclopedia of Archaeal and Bacterial Type Strains, Phase II (KMG-II): from individual species to whole genera.</title>
        <authorList>
            <person name="Goeker M."/>
        </authorList>
    </citation>
    <scope>NUCLEOTIDE SEQUENCE [LARGE SCALE GENOMIC DNA]</scope>
    <source>
        <strain evidence="6 7">DSM 15094</strain>
    </source>
</reference>
<keyword evidence="7" id="KW-1185">Reference proteome</keyword>
<keyword evidence="4" id="KW-0175">Coiled coil</keyword>
<evidence type="ECO:0000256" key="1">
    <source>
        <dbReference type="ARBA" id="ARBA00010923"/>
    </source>
</evidence>
<gene>
    <name evidence="6" type="ORF">BC952_1686</name>
</gene>
<feature type="domain" description="Type I restriction modification DNA specificity" evidence="5">
    <location>
        <begin position="29"/>
        <end position="209"/>
    </location>
</feature>
<dbReference type="GO" id="GO:0009307">
    <property type="term" value="P:DNA restriction-modification system"/>
    <property type="evidence" value="ECO:0007669"/>
    <property type="project" value="UniProtKB-KW"/>
</dbReference>
<keyword evidence="3" id="KW-0238">DNA-binding</keyword>
<evidence type="ECO:0000313" key="6">
    <source>
        <dbReference type="EMBL" id="RKS93836.1"/>
    </source>
</evidence>
<protein>
    <submittedName>
        <fullName evidence="6">Type I restriction enzyme S subunit</fullName>
    </submittedName>
</protein>
<dbReference type="Gene3D" id="1.10.287.1120">
    <property type="entry name" value="Bipartite methylase S protein"/>
    <property type="match status" value="1"/>
</dbReference>
<dbReference type="AlphaFoldDB" id="A0A495S3T0"/>
<evidence type="ECO:0000256" key="4">
    <source>
        <dbReference type="SAM" id="Coils"/>
    </source>
</evidence>
<dbReference type="RefSeq" id="WP_121365091.1">
    <property type="nucleotide sequence ID" value="NZ_RBXA01000002.1"/>
</dbReference>
<name>A0A495S3T0_9FLAO</name>
<sequence length="420" mass="47456">MNDTVTMPIQAQNIEIPNGFKQTAIGLIPSDWEVKKLGEIGSFSKGKGILKAQVLENGLPCIRYGEIYTTHHFVIKEFKSYISEEVANESQEISKGDILFAGSGETIDDIGKAVVYIGNEIAYAGGDTIIFKPNNNNSETISYILEMDSSRKQKRTFGQGNSVVHIYPSELKKLKIPLPPLPEQQKIASILSTWDEAIDNCKEIIEELKVRNKGLTQKLLTGKMRVKGFEGSKWVEKKGNKIFRNNTDKTHNGDLEILSATQERGVIPRSMNNIDIKYDKNSLGTYKKVEVGDYVISLRSFQGGIEYSEYEGIVSPAYTILKEIIPISKKFYKVYFKTETFINRLNTIIYGIRDGKQISFSDFATLNIPYPSIEEQNEIAIILDKATEELNQYQQKLQTLQLQKKGLMQQLLTGKVRVKI</sequence>